<keyword evidence="7" id="KW-1185">Reference proteome</keyword>
<dbReference type="InterPro" id="IPR036390">
    <property type="entry name" value="WH_DNA-bd_sf"/>
</dbReference>
<feature type="domain" description="IclR-ED" evidence="5">
    <location>
        <begin position="54"/>
        <end position="233"/>
    </location>
</feature>
<dbReference type="SMART" id="SM00346">
    <property type="entry name" value="HTH_ICLR"/>
    <property type="match status" value="1"/>
</dbReference>
<dbReference type="InterPro" id="IPR029016">
    <property type="entry name" value="GAF-like_dom_sf"/>
</dbReference>
<dbReference type="SUPFAM" id="SSF46785">
    <property type="entry name" value="Winged helix' DNA-binding domain"/>
    <property type="match status" value="1"/>
</dbReference>
<dbReference type="RefSeq" id="WP_259857983.1">
    <property type="nucleotide sequence ID" value="NZ_CP073720.1"/>
</dbReference>
<dbReference type="InterPro" id="IPR005471">
    <property type="entry name" value="Tscrpt_reg_IclR_N"/>
</dbReference>
<dbReference type="PROSITE" id="PS51078">
    <property type="entry name" value="ICLR_ED"/>
    <property type="match status" value="1"/>
</dbReference>
<dbReference type="PANTHER" id="PTHR30136">
    <property type="entry name" value="HELIX-TURN-HELIX TRANSCRIPTIONAL REGULATOR, ICLR FAMILY"/>
    <property type="match status" value="1"/>
</dbReference>
<keyword evidence="2" id="KW-0238">DNA-binding</keyword>
<keyword evidence="3" id="KW-0804">Transcription</keyword>
<dbReference type="InterPro" id="IPR050707">
    <property type="entry name" value="HTH_MetabolicPath_Reg"/>
</dbReference>
<name>A0ABY5VSQ1_9ACTN</name>
<dbReference type="PANTHER" id="PTHR30136:SF35">
    <property type="entry name" value="HTH-TYPE TRANSCRIPTIONAL REGULATOR RV1719"/>
    <property type="match status" value="1"/>
</dbReference>
<feature type="domain" description="HTH iclR-type" evidence="4">
    <location>
        <begin position="1"/>
        <end position="53"/>
    </location>
</feature>
<evidence type="ECO:0000256" key="3">
    <source>
        <dbReference type="ARBA" id="ARBA00023163"/>
    </source>
</evidence>
<dbReference type="InterPro" id="IPR036388">
    <property type="entry name" value="WH-like_DNA-bd_sf"/>
</dbReference>
<dbReference type="Pfam" id="PF01614">
    <property type="entry name" value="IclR_C"/>
    <property type="match status" value="1"/>
</dbReference>
<evidence type="ECO:0000256" key="2">
    <source>
        <dbReference type="ARBA" id="ARBA00023125"/>
    </source>
</evidence>
<accession>A0ABY5VSQ1</accession>
<dbReference type="Proteomes" id="UP001059617">
    <property type="component" value="Chromosome"/>
</dbReference>
<evidence type="ECO:0000313" key="6">
    <source>
        <dbReference type="EMBL" id="UWP80225.1"/>
    </source>
</evidence>
<evidence type="ECO:0000313" key="7">
    <source>
        <dbReference type="Proteomes" id="UP001059617"/>
    </source>
</evidence>
<dbReference type="InterPro" id="IPR014757">
    <property type="entry name" value="Tscrpt_reg_IclR_C"/>
</dbReference>
<reference evidence="6" key="2">
    <citation type="submission" date="2022-09" db="EMBL/GenBank/DDBJ databases">
        <title>Biosynthetic gene clusters of Dactylosporangioum fulvum.</title>
        <authorList>
            <person name="Caradec T."/>
        </authorList>
    </citation>
    <scope>NUCLEOTIDE SEQUENCE</scope>
    <source>
        <strain evidence="6">NRRL B-16292</strain>
    </source>
</reference>
<reference evidence="6" key="1">
    <citation type="submission" date="2021-04" db="EMBL/GenBank/DDBJ databases">
        <authorList>
            <person name="Hartkoorn R.C."/>
            <person name="Beaudoing E."/>
            <person name="Hot D."/>
        </authorList>
    </citation>
    <scope>NUCLEOTIDE SEQUENCE</scope>
    <source>
        <strain evidence="6">NRRL B-16292</strain>
    </source>
</reference>
<protein>
    <submittedName>
        <fullName evidence="6">IclR family transcriptional regulator</fullName>
    </submittedName>
</protein>
<keyword evidence="1" id="KW-0805">Transcription regulation</keyword>
<sequence>MLLLFKTRRLLRVADVADELGVARSTAHRLLVAMVQRGFAVQDSITRAYLPGPELTEIGLSVVAMLDIREQARPIMNALSEALHETVSLVVLEGPNARFLDSVEGDFVVRVGSRTGQVLPAHCVSGGKALLSGLDHAQIDAIYTAEELPTLTPKSISTKTALLAELERIRAAGYATNAAESEPDVSAVAVTLVMGGSRAAITVAAPTSRVRARDTDRLGREVLRIVSEQLALI</sequence>
<dbReference type="Gene3D" id="1.10.10.10">
    <property type="entry name" value="Winged helix-like DNA-binding domain superfamily/Winged helix DNA-binding domain"/>
    <property type="match status" value="1"/>
</dbReference>
<gene>
    <name evidence="6" type="ORF">Dfulv_34400</name>
</gene>
<dbReference type="Pfam" id="PF09339">
    <property type="entry name" value="HTH_IclR"/>
    <property type="match status" value="1"/>
</dbReference>
<dbReference type="SUPFAM" id="SSF55781">
    <property type="entry name" value="GAF domain-like"/>
    <property type="match status" value="1"/>
</dbReference>
<evidence type="ECO:0000259" key="4">
    <source>
        <dbReference type="PROSITE" id="PS51077"/>
    </source>
</evidence>
<evidence type="ECO:0000256" key="1">
    <source>
        <dbReference type="ARBA" id="ARBA00023015"/>
    </source>
</evidence>
<dbReference type="PROSITE" id="PS51077">
    <property type="entry name" value="HTH_ICLR"/>
    <property type="match status" value="1"/>
</dbReference>
<organism evidence="6 7">
    <name type="scientific">Dactylosporangium fulvum</name>
    <dbReference type="NCBI Taxonomy" id="53359"/>
    <lineage>
        <taxon>Bacteria</taxon>
        <taxon>Bacillati</taxon>
        <taxon>Actinomycetota</taxon>
        <taxon>Actinomycetes</taxon>
        <taxon>Micromonosporales</taxon>
        <taxon>Micromonosporaceae</taxon>
        <taxon>Dactylosporangium</taxon>
    </lineage>
</organism>
<proteinExistence type="predicted"/>
<dbReference type="Gene3D" id="3.30.450.40">
    <property type="match status" value="1"/>
</dbReference>
<dbReference type="EMBL" id="CP073720">
    <property type="protein sequence ID" value="UWP80225.1"/>
    <property type="molecule type" value="Genomic_DNA"/>
</dbReference>
<evidence type="ECO:0000259" key="5">
    <source>
        <dbReference type="PROSITE" id="PS51078"/>
    </source>
</evidence>